<keyword evidence="10" id="KW-1185">Reference proteome</keyword>
<dbReference type="FunFam" id="3.40.720.10:FF:000051">
    <property type="entry name" value="Arylsulfatase"/>
    <property type="match status" value="1"/>
</dbReference>
<dbReference type="OrthoDB" id="96314at2759"/>
<dbReference type="PANTHER" id="PTHR43108">
    <property type="entry name" value="N-ACETYLGLUCOSAMINE-6-SULFATASE FAMILY MEMBER"/>
    <property type="match status" value="1"/>
</dbReference>
<evidence type="ECO:0000313" key="9">
    <source>
        <dbReference type="EMBL" id="OQD76166.1"/>
    </source>
</evidence>
<dbReference type="STRING" id="69771.A0A1V6PI24"/>
<name>A0A1V6PI24_PENDC</name>
<accession>A0A1V6PI24</accession>
<keyword evidence="3 5" id="KW-0378">Hydrolase</keyword>
<dbReference type="GO" id="GO:0008449">
    <property type="term" value="F:N-acetylglucosamine-6-sulfatase activity"/>
    <property type="evidence" value="ECO:0007669"/>
    <property type="project" value="TreeGrafter"/>
</dbReference>
<dbReference type="GO" id="GO:0018958">
    <property type="term" value="P:phenol-containing compound metabolic process"/>
    <property type="evidence" value="ECO:0007669"/>
    <property type="project" value="InterPro"/>
</dbReference>
<dbReference type="SUPFAM" id="SSF53649">
    <property type="entry name" value="Alkaline phosphatase-like"/>
    <property type="match status" value="1"/>
</dbReference>
<comment type="similarity">
    <text evidence="1 5">Belongs to the sulfatase family.</text>
</comment>
<sequence>MKLLAAAASLIAAVEGAGIGSNVHSVLQQIIGIDVQQSKPNILFVITDDQDLKLDSVAYTPFIQKHIRDKGTSFRNHFVTTAICCPSRVSLWTGRQAHNTNVTDVKPPYGGYPKFVDRGFNENFLPVWLQEAGYDTYYTGKLFNAHTIHNYDSPHVNGFNGSDFLLDPYTYTYLNATYQRNHDPPVSYEGQHTSDIITKKALGFLDDGLKGERPFFLTVAPVAPHSNVDPSALGTGAVTMSAPIPLERHQHLFEDVKVPRTKNFNPDEPSGVSWIRDLSQQNQTVIDYHDHFYRSRLRSLQGVDELVDDLVKRLEKSNKLDNTYIIYTSDNGFHIGQHRLPPGKTCGFEEDIRVPLFIRGPGIPEGHVQDSATTHIDLAPTIFELAGIPPRSDFDGTAIPVTPEFTGRRHEHVTVEFWGHGVMEGAFSGIGPGGSSMIPNNTYKSVRLLGEGYDLYYSVWCNNEHELYDLSTDPYQLHNLYPTSAQVDADGPKILGRSLSQAITRLDALLLVLKTCQGASCIEPWNVLQPENPVEALRDALDEQYDDFYGEQPQVSFDWCAAGHIIEAEGPQVPLTSRYGLSWDNWV</sequence>
<evidence type="ECO:0000256" key="1">
    <source>
        <dbReference type="ARBA" id="ARBA00008779"/>
    </source>
</evidence>
<dbReference type="EMBL" id="MDYL01000005">
    <property type="protein sequence ID" value="OQD76166.1"/>
    <property type="molecule type" value="Genomic_DNA"/>
</dbReference>
<evidence type="ECO:0000256" key="7">
    <source>
        <dbReference type="SAM" id="SignalP"/>
    </source>
</evidence>
<dbReference type="InterPro" id="IPR024607">
    <property type="entry name" value="Sulfatase_CS"/>
</dbReference>
<feature type="chain" id="PRO_5012641595" description="Arylsulfatase" evidence="7">
    <location>
        <begin position="17"/>
        <end position="587"/>
    </location>
</feature>
<feature type="domain" description="Sulfatase N-terminal" evidence="8">
    <location>
        <begin position="40"/>
        <end position="388"/>
    </location>
</feature>
<dbReference type="PANTHER" id="PTHR43108:SF8">
    <property type="entry name" value="SD21168P"/>
    <property type="match status" value="1"/>
</dbReference>
<feature type="modified residue" description="3-oxoalanine (Cys)" evidence="6">
    <location>
        <position position="84"/>
    </location>
</feature>
<dbReference type="InterPro" id="IPR000917">
    <property type="entry name" value="Sulfatase_N"/>
</dbReference>
<comment type="PTM">
    <text evidence="6">The conversion to 3-oxoalanine (also known as C-formylglycine, FGly), of a serine or cysteine residue in prokaryotes and of a cysteine residue in eukaryotes, is critical for catalytic activity.</text>
</comment>
<evidence type="ECO:0000259" key="8">
    <source>
        <dbReference type="Pfam" id="PF00884"/>
    </source>
</evidence>
<keyword evidence="2 7" id="KW-0732">Signal</keyword>
<evidence type="ECO:0000256" key="6">
    <source>
        <dbReference type="PIRSR" id="PIRSR000972-50"/>
    </source>
</evidence>
<dbReference type="PROSITE" id="PS00523">
    <property type="entry name" value="SULFATASE_1"/>
    <property type="match status" value="1"/>
</dbReference>
<reference evidence="10" key="1">
    <citation type="journal article" date="2017" name="Nat. Microbiol.">
        <title>Global analysis of biosynthetic gene clusters reveals vast potential of secondary metabolite production in Penicillium species.</title>
        <authorList>
            <person name="Nielsen J.C."/>
            <person name="Grijseels S."/>
            <person name="Prigent S."/>
            <person name="Ji B."/>
            <person name="Dainat J."/>
            <person name="Nielsen K.F."/>
            <person name="Frisvad J.C."/>
            <person name="Workman M."/>
            <person name="Nielsen J."/>
        </authorList>
    </citation>
    <scope>NUCLEOTIDE SEQUENCE [LARGE SCALE GENOMIC DNA]</scope>
    <source>
        <strain evidence="10">IBT 11843</strain>
    </source>
</reference>
<dbReference type="GO" id="GO:0005539">
    <property type="term" value="F:glycosaminoglycan binding"/>
    <property type="evidence" value="ECO:0007669"/>
    <property type="project" value="TreeGrafter"/>
</dbReference>
<protein>
    <recommendedName>
        <fullName evidence="5">Arylsulfatase</fullName>
        <shortName evidence="5">AS</shortName>
        <ecNumber evidence="5">3.1.6.1</ecNumber>
    </recommendedName>
    <alternativeName>
        <fullName evidence="5">Aryl-sulfate sulphohydrolase</fullName>
    </alternativeName>
</protein>
<dbReference type="OMA" id="GHNENWL"/>
<organism evidence="9 10">
    <name type="scientific">Penicillium decumbens</name>
    <dbReference type="NCBI Taxonomy" id="69771"/>
    <lineage>
        <taxon>Eukaryota</taxon>
        <taxon>Fungi</taxon>
        <taxon>Dikarya</taxon>
        <taxon>Ascomycota</taxon>
        <taxon>Pezizomycotina</taxon>
        <taxon>Eurotiomycetes</taxon>
        <taxon>Eurotiomycetidae</taxon>
        <taxon>Eurotiales</taxon>
        <taxon>Aspergillaceae</taxon>
        <taxon>Penicillium</taxon>
    </lineage>
</organism>
<comment type="catalytic activity">
    <reaction evidence="5">
        <text>an aryl sulfate + H2O = a phenol + sulfate + H(+)</text>
        <dbReference type="Rhea" id="RHEA:17261"/>
        <dbReference type="ChEBI" id="CHEBI:15377"/>
        <dbReference type="ChEBI" id="CHEBI:15378"/>
        <dbReference type="ChEBI" id="CHEBI:16189"/>
        <dbReference type="ChEBI" id="CHEBI:33853"/>
        <dbReference type="ChEBI" id="CHEBI:140317"/>
        <dbReference type="EC" id="3.1.6.1"/>
    </reaction>
</comment>
<dbReference type="CDD" id="cd16147">
    <property type="entry name" value="G6S"/>
    <property type="match status" value="1"/>
</dbReference>
<dbReference type="Pfam" id="PF00884">
    <property type="entry name" value="Sulfatase"/>
    <property type="match status" value="1"/>
</dbReference>
<evidence type="ECO:0000256" key="5">
    <source>
        <dbReference type="PIRNR" id="PIRNR000972"/>
    </source>
</evidence>
<dbReference type="PIRSF" id="PIRSF000972">
    <property type="entry name" value="Arylsulf_plant"/>
    <property type="match status" value="1"/>
</dbReference>
<evidence type="ECO:0000256" key="4">
    <source>
        <dbReference type="ARBA" id="ARBA00023180"/>
    </source>
</evidence>
<dbReference type="InterPro" id="IPR012083">
    <property type="entry name" value="Arylsulfatase"/>
</dbReference>
<dbReference type="AlphaFoldDB" id="A0A1V6PI24"/>
<gene>
    <name evidence="9" type="ORF">PENDEC_c005G01676</name>
</gene>
<evidence type="ECO:0000313" key="10">
    <source>
        <dbReference type="Proteomes" id="UP000191522"/>
    </source>
</evidence>
<dbReference type="Proteomes" id="UP000191522">
    <property type="component" value="Unassembled WGS sequence"/>
</dbReference>
<dbReference type="Gene3D" id="3.40.720.10">
    <property type="entry name" value="Alkaline Phosphatase, subunit A"/>
    <property type="match status" value="1"/>
</dbReference>
<keyword evidence="4" id="KW-0325">Glycoprotein</keyword>
<evidence type="ECO:0000256" key="3">
    <source>
        <dbReference type="ARBA" id="ARBA00022801"/>
    </source>
</evidence>
<dbReference type="InterPro" id="IPR017850">
    <property type="entry name" value="Alkaline_phosphatase_core_sf"/>
</dbReference>
<dbReference type="GO" id="GO:0004065">
    <property type="term" value="F:arylsulfatase activity"/>
    <property type="evidence" value="ECO:0007669"/>
    <property type="project" value="UniProtKB-UniRule"/>
</dbReference>
<comment type="caution">
    <text evidence="9">The sequence shown here is derived from an EMBL/GenBank/DDBJ whole genome shotgun (WGS) entry which is preliminary data.</text>
</comment>
<proteinExistence type="inferred from homology"/>
<feature type="signal peptide" evidence="7">
    <location>
        <begin position="1"/>
        <end position="16"/>
    </location>
</feature>
<evidence type="ECO:0000256" key="2">
    <source>
        <dbReference type="ARBA" id="ARBA00022729"/>
    </source>
</evidence>
<dbReference type="EC" id="3.1.6.1" evidence="5"/>